<sequence length="148" mass="15515">MYARQLVVLALALATSTMANPVPRVDNAEDLEDTEVRDVFQKSTAAKTPGCTTVIPILPAWTWGPTRTIWTTTTTATAHVDCGLCTAIARTYLNLGVPPVVIFNDTTTVAVPSTTTVLRCATTTSIATATPASAVSKLPVSTPTPKAV</sequence>
<accession>A0A179F9X5</accession>
<reference evidence="2 3" key="1">
    <citation type="journal article" date="2016" name="PLoS Pathog.">
        <title>Biosynthesis of antibiotic leucinostatins in bio-control fungus Purpureocillium lilacinum and their inhibition on phytophthora revealed by genome mining.</title>
        <authorList>
            <person name="Wang G."/>
            <person name="Liu Z."/>
            <person name="Lin R."/>
            <person name="Li E."/>
            <person name="Mao Z."/>
            <person name="Ling J."/>
            <person name="Yang Y."/>
            <person name="Yin W.B."/>
            <person name="Xie B."/>
        </authorList>
    </citation>
    <scope>NUCLEOTIDE SEQUENCE [LARGE SCALE GENOMIC DNA]</scope>
    <source>
        <strain evidence="2">170</strain>
    </source>
</reference>
<evidence type="ECO:0000313" key="2">
    <source>
        <dbReference type="EMBL" id="OAQ62207.1"/>
    </source>
</evidence>
<feature type="signal peptide" evidence="1">
    <location>
        <begin position="1"/>
        <end position="19"/>
    </location>
</feature>
<feature type="chain" id="PRO_5008101425" evidence="1">
    <location>
        <begin position="20"/>
        <end position="148"/>
    </location>
</feature>
<dbReference type="KEGG" id="pchm:VFPPC_07140"/>
<dbReference type="GeneID" id="28850045"/>
<dbReference type="RefSeq" id="XP_018139911.1">
    <property type="nucleotide sequence ID" value="XM_018286051.1"/>
</dbReference>
<comment type="caution">
    <text evidence="2">The sequence shown here is derived from an EMBL/GenBank/DDBJ whole genome shotgun (WGS) entry which is preliminary data.</text>
</comment>
<protein>
    <submittedName>
        <fullName evidence="2">Uncharacterized protein</fullName>
    </submittedName>
</protein>
<keyword evidence="1" id="KW-0732">Signal</keyword>
<dbReference type="EMBL" id="LSBJ02000007">
    <property type="protein sequence ID" value="OAQ62207.1"/>
    <property type="molecule type" value="Genomic_DNA"/>
</dbReference>
<evidence type="ECO:0000313" key="3">
    <source>
        <dbReference type="Proteomes" id="UP000078397"/>
    </source>
</evidence>
<evidence type="ECO:0000256" key="1">
    <source>
        <dbReference type="SAM" id="SignalP"/>
    </source>
</evidence>
<dbReference type="AlphaFoldDB" id="A0A179F9X5"/>
<proteinExistence type="predicted"/>
<keyword evidence="3" id="KW-1185">Reference proteome</keyword>
<name>A0A179F9X5_METCM</name>
<dbReference type="Proteomes" id="UP000078397">
    <property type="component" value="Unassembled WGS sequence"/>
</dbReference>
<gene>
    <name evidence="2" type="ORF">VFPPC_07140</name>
</gene>
<organism evidence="2 3">
    <name type="scientific">Pochonia chlamydosporia 170</name>
    <dbReference type="NCBI Taxonomy" id="1380566"/>
    <lineage>
        <taxon>Eukaryota</taxon>
        <taxon>Fungi</taxon>
        <taxon>Dikarya</taxon>
        <taxon>Ascomycota</taxon>
        <taxon>Pezizomycotina</taxon>
        <taxon>Sordariomycetes</taxon>
        <taxon>Hypocreomycetidae</taxon>
        <taxon>Hypocreales</taxon>
        <taxon>Clavicipitaceae</taxon>
        <taxon>Pochonia</taxon>
    </lineage>
</organism>